<comment type="subcellular location">
    <subcellularLocation>
        <location evidence="1">Cytoplasm</location>
    </subcellularLocation>
</comment>
<dbReference type="InterPro" id="IPR002575">
    <property type="entry name" value="Aminoglycoside_PTrfase"/>
</dbReference>
<evidence type="ECO:0000256" key="7">
    <source>
        <dbReference type="ARBA" id="ARBA00037368"/>
    </source>
</evidence>
<dbReference type="InterPro" id="IPR011009">
    <property type="entry name" value="Kinase-like_dom_sf"/>
</dbReference>
<dbReference type="FunFam" id="3.90.1200.10:FF:000007">
    <property type="entry name" value="hydroxylysine kinase isoform X1"/>
    <property type="match status" value="1"/>
</dbReference>
<evidence type="ECO:0000256" key="5">
    <source>
        <dbReference type="ARBA" id="ARBA00022777"/>
    </source>
</evidence>
<keyword evidence="3" id="KW-0963">Cytoplasm</keyword>
<evidence type="ECO:0000256" key="6">
    <source>
        <dbReference type="ARBA" id="ARBA00036820"/>
    </source>
</evidence>
<dbReference type="Gene3D" id="3.90.1200.10">
    <property type="match status" value="1"/>
</dbReference>
<dbReference type="PANTHER" id="PTHR21064:SF1">
    <property type="entry name" value="HYDROXYLYSINE KINASE"/>
    <property type="match status" value="1"/>
</dbReference>
<evidence type="ECO:0000256" key="3">
    <source>
        <dbReference type="ARBA" id="ARBA00022490"/>
    </source>
</evidence>
<dbReference type="PANTHER" id="PTHR21064">
    <property type="entry name" value="AMINOGLYCOSIDE PHOSPHOTRANSFERASE DOMAIN-CONTAINING PROTEIN-RELATED"/>
    <property type="match status" value="1"/>
</dbReference>
<proteinExistence type="inferred from homology"/>
<comment type="caution">
    <text evidence="11">The sequence shown here is derived from an EMBL/GenBank/DDBJ whole genome shotgun (WGS) entry which is preliminary data.</text>
</comment>
<comment type="catalytic activity">
    <reaction evidence="6">
        <text>(5R)-5-hydroxy-L-lysine + GTP = (5R)-5-phosphooxy-L-lysine + GDP + H(+)</text>
        <dbReference type="Rhea" id="RHEA:19049"/>
        <dbReference type="ChEBI" id="CHEBI:15378"/>
        <dbReference type="ChEBI" id="CHEBI:37565"/>
        <dbReference type="ChEBI" id="CHEBI:57882"/>
        <dbReference type="ChEBI" id="CHEBI:58189"/>
        <dbReference type="ChEBI" id="CHEBI:58357"/>
        <dbReference type="EC" id="2.7.1.81"/>
    </reaction>
</comment>
<comment type="similarity">
    <text evidence="2">Belongs to the aminoglycoside phosphotransferase family.</text>
</comment>
<keyword evidence="12" id="KW-1185">Reference proteome</keyword>
<dbReference type="InterPro" id="IPR050249">
    <property type="entry name" value="Pseudomonas-type_ThrB"/>
</dbReference>
<name>A0ABD1FAI1_HYPHA</name>
<dbReference type="AlphaFoldDB" id="A0ABD1FAI1"/>
<feature type="domain" description="Aminoglycoside phosphotransferase" evidence="10">
    <location>
        <begin position="68"/>
        <end position="230"/>
    </location>
</feature>
<accession>A0ABD1FAI1</accession>
<protein>
    <recommendedName>
        <fullName evidence="9">Hydroxylysine kinase</fullName>
        <ecNumber evidence="8">2.7.1.81</ecNumber>
    </recommendedName>
</protein>
<evidence type="ECO:0000313" key="11">
    <source>
        <dbReference type="EMBL" id="KAL1513502.1"/>
    </source>
</evidence>
<dbReference type="EMBL" id="JBDJPC010000002">
    <property type="protein sequence ID" value="KAL1513502.1"/>
    <property type="molecule type" value="Genomic_DNA"/>
</dbReference>
<keyword evidence="5" id="KW-0418">Kinase</keyword>
<dbReference type="SUPFAM" id="SSF56112">
    <property type="entry name" value="Protein kinase-like (PK-like)"/>
    <property type="match status" value="1"/>
</dbReference>
<evidence type="ECO:0000259" key="10">
    <source>
        <dbReference type="Pfam" id="PF01636"/>
    </source>
</evidence>
<evidence type="ECO:0000256" key="9">
    <source>
        <dbReference type="ARBA" id="ARBA00040505"/>
    </source>
</evidence>
<evidence type="ECO:0000256" key="8">
    <source>
        <dbReference type="ARBA" id="ARBA00038873"/>
    </source>
</evidence>
<sequence length="325" mass="37114">MTMESSLITPKIDKELAKKIVFELYGIKVKCIFELNGYDDKNFHVIPLKDHKCDNIHIKNVREEGYVLKVVNSLDSEDVGAFEGQNQLLAFLEFISGEILFHVKNLNESVFHQVGLLTAQMDKALQNFDHPAYRKTIQWCLGAAPDLVSYIEAIEQRRRPLVQNIISQFTSRVVKIEERFSKGIIHGDINEQNLIVTTKDDGEIVIKGIIDFGDTHYCCYLYELALAIMYMIFLSNNVDTGGYVLKGYLSARPITDEEFNLLYICVMARFCQSLVLGAYANMKNPANTYVLTTAQKGWKLLETLSSMSEETVLQQWKQITQNNDN</sequence>
<dbReference type="EC" id="2.7.1.81" evidence="8"/>
<dbReference type="Proteomes" id="UP001566132">
    <property type="component" value="Unassembled WGS sequence"/>
</dbReference>
<dbReference type="GO" id="GO:0005737">
    <property type="term" value="C:cytoplasm"/>
    <property type="evidence" value="ECO:0007669"/>
    <property type="project" value="UniProtKB-SubCell"/>
</dbReference>
<keyword evidence="4" id="KW-0808">Transferase</keyword>
<gene>
    <name evidence="11" type="ORF">ABEB36_002906</name>
</gene>
<organism evidence="11 12">
    <name type="scientific">Hypothenemus hampei</name>
    <name type="common">Coffee berry borer</name>
    <dbReference type="NCBI Taxonomy" id="57062"/>
    <lineage>
        <taxon>Eukaryota</taxon>
        <taxon>Metazoa</taxon>
        <taxon>Ecdysozoa</taxon>
        <taxon>Arthropoda</taxon>
        <taxon>Hexapoda</taxon>
        <taxon>Insecta</taxon>
        <taxon>Pterygota</taxon>
        <taxon>Neoptera</taxon>
        <taxon>Endopterygota</taxon>
        <taxon>Coleoptera</taxon>
        <taxon>Polyphaga</taxon>
        <taxon>Cucujiformia</taxon>
        <taxon>Curculionidae</taxon>
        <taxon>Scolytinae</taxon>
        <taxon>Hypothenemus</taxon>
    </lineage>
</organism>
<evidence type="ECO:0000256" key="4">
    <source>
        <dbReference type="ARBA" id="ARBA00022679"/>
    </source>
</evidence>
<comment type="function">
    <text evidence="7">Catalyzes the GTP-dependent phosphorylation of 5-hydroxy-L-lysine.</text>
</comment>
<dbReference type="Pfam" id="PF01636">
    <property type="entry name" value="APH"/>
    <property type="match status" value="1"/>
</dbReference>
<evidence type="ECO:0000256" key="2">
    <source>
        <dbReference type="ARBA" id="ARBA00006219"/>
    </source>
</evidence>
<reference evidence="11 12" key="1">
    <citation type="submission" date="2024-05" db="EMBL/GenBank/DDBJ databases">
        <title>Genetic variation in Jamaican populations of the coffee berry borer (Hypothenemus hampei).</title>
        <authorList>
            <person name="Errbii M."/>
            <person name="Myrie A."/>
        </authorList>
    </citation>
    <scope>NUCLEOTIDE SEQUENCE [LARGE SCALE GENOMIC DNA]</scope>
    <source>
        <strain evidence="11">JA-Hopewell-2020-01-JO</strain>
        <tissue evidence="11">Whole body</tissue>
    </source>
</reference>
<evidence type="ECO:0000256" key="1">
    <source>
        <dbReference type="ARBA" id="ARBA00004496"/>
    </source>
</evidence>
<evidence type="ECO:0000313" key="12">
    <source>
        <dbReference type="Proteomes" id="UP001566132"/>
    </source>
</evidence>
<dbReference type="GO" id="GO:0047992">
    <property type="term" value="F:hydroxylysine kinase activity"/>
    <property type="evidence" value="ECO:0007669"/>
    <property type="project" value="UniProtKB-EC"/>
</dbReference>